<dbReference type="EMBL" id="FUWU01000032">
    <property type="protein sequence ID" value="SJZ87863.1"/>
    <property type="molecule type" value="Genomic_DNA"/>
</dbReference>
<sequence>MRIFLSLVFLSVSFGCALTLEEVRSDLRKNVLASDSIELGIRTTVSSPSMSAPQVIGVHLVRKGSGKVFAEIKMPMSRQRMIVNGNRMKTIDLDTRKSRIVPYDGKSLGASAFADFNPLDSGEWAEPEYVSENLYSIRGTAGTLYYNPRKKRIERMETFDAEKSVVTEFAYGAANNPQKMTVRVSVQGVETTMVTEILKLGHSKDFPDKLFEF</sequence>
<protein>
    <recommendedName>
        <fullName evidence="3">Outer membrane lipoprotein-sorting protein</fullName>
    </recommendedName>
</protein>
<proteinExistence type="predicted"/>
<name>A0A1T4P8K6_9BACT</name>
<evidence type="ECO:0000313" key="2">
    <source>
        <dbReference type="Proteomes" id="UP000190449"/>
    </source>
</evidence>
<dbReference type="Proteomes" id="UP000190449">
    <property type="component" value="Unassembled WGS sequence"/>
</dbReference>
<dbReference type="PROSITE" id="PS51257">
    <property type="entry name" value="PROKAR_LIPOPROTEIN"/>
    <property type="match status" value="1"/>
</dbReference>
<organism evidence="1 2">
    <name type="scientific">Fibrobacter intestinalis</name>
    <dbReference type="NCBI Taxonomy" id="28122"/>
    <lineage>
        <taxon>Bacteria</taxon>
        <taxon>Pseudomonadati</taxon>
        <taxon>Fibrobacterota</taxon>
        <taxon>Fibrobacteria</taxon>
        <taxon>Fibrobacterales</taxon>
        <taxon>Fibrobacteraceae</taxon>
        <taxon>Fibrobacter</taxon>
    </lineage>
</organism>
<dbReference type="RefSeq" id="WP_078776705.1">
    <property type="nucleotide sequence ID" value="NZ_FUWU01000032.1"/>
</dbReference>
<gene>
    <name evidence="1" type="ORF">SAMN02745108_01839</name>
</gene>
<dbReference type="STRING" id="28122.SAMN02745108_01839"/>
<accession>A0A1T4P8K6</accession>
<reference evidence="1 2" key="1">
    <citation type="submission" date="2017-02" db="EMBL/GenBank/DDBJ databases">
        <authorList>
            <person name="Peterson S.W."/>
        </authorList>
    </citation>
    <scope>NUCLEOTIDE SEQUENCE [LARGE SCALE GENOMIC DNA]</scope>
    <source>
        <strain evidence="1 2">ATCC 43854</strain>
    </source>
</reference>
<evidence type="ECO:0000313" key="1">
    <source>
        <dbReference type="EMBL" id="SJZ87863.1"/>
    </source>
</evidence>
<dbReference type="AlphaFoldDB" id="A0A1T4P8K6"/>
<evidence type="ECO:0008006" key="3">
    <source>
        <dbReference type="Google" id="ProtNLM"/>
    </source>
</evidence>